<feature type="transmembrane region" description="Helical" evidence="1">
    <location>
        <begin position="87"/>
        <end position="105"/>
    </location>
</feature>
<evidence type="ECO:0000256" key="1">
    <source>
        <dbReference type="SAM" id="Phobius"/>
    </source>
</evidence>
<evidence type="ECO:0000313" key="3">
    <source>
        <dbReference type="Proteomes" id="UP000029995"/>
    </source>
</evidence>
<proteinExistence type="predicted"/>
<feature type="transmembrane region" description="Helical" evidence="1">
    <location>
        <begin position="12"/>
        <end position="34"/>
    </location>
</feature>
<reference evidence="2 3" key="1">
    <citation type="submission" date="2014-01" db="EMBL/GenBank/DDBJ databases">
        <title>Genome sequence determination for a cystic fibrosis isolate, Inquilinus limosus.</title>
        <authorList>
            <person name="Pino M."/>
            <person name="Di Conza J."/>
            <person name="Gutkind G."/>
        </authorList>
    </citation>
    <scope>NUCLEOTIDE SEQUENCE [LARGE SCALE GENOMIC DNA]</scope>
    <source>
        <strain evidence="2 3">MP06</strain>
    </source>
</reference>
<dbReference type="AlphaFoldDB" id="A0A0A0DB78"/>
<accession>A0A0A0DB78</accession>
<keyword evidence="1" id="KW-0812">Transmembrane</keyword>
<dbReference type="EMBL" id="JANX01000037">
    <property type="protein sequence ID" value="KGM35275.1"/>
    <property type="molecule type" value="Genomic_DNA"/>
</dbReference>
<organism evidence="2 3">
    <name type="scientific">Inquilinus limosus MP06</name>
    <dbReference type="NCBI Taxonomy" id="1398085"/>
    <lineage>
        <taxon>Bacteria</taxon>
        <taxon>Pseudomonadati</taxon>
        <taxon>Pseudomonadota</taxon>
        <taxon>Alphaproteobacteria</taxon>
        <taxon>Rhodospirillales</taxon>
        <taxon>Rhodospirillaceae</taxon>
        <taxon>Inquilinus</taxon>
    </lineage>
</organism>
<dbReference type="RefSeq" id="WP_034832697.1">
    <property type="nucleotide sequence ID" value="NZ_JANX01000037.1"/>
</dbReference>
<gene>
    <name evidence="2" type="ORF">P409_05400</name>
</gene>
<evidence type="ECO:0000313" key="2">
    <source>
        <dbReference type="EMBL" id="KGM35275.1"/>
    </source>
</evidence>
<comment type="caution">
    <text evidence="2">The sequence shown here is derived from an EMBL/GenBank/DDBJ whole genome shotgun (WGS) entry which is preliminary data.</text>
</comment>
<keyword evidence="1" id="KW-0472">Membrane</keyword>
<dbReference type="OrthoDB" id="9856683at2"/>
<name>A0A0A0DB78_9PROT</name>
<keyword evidence="1" id="KW-1133">Transmembrane helix</keyword>
<sequence>MRSAFRFSQFHYRFYTVGLVAFTLSQVLLTYQGFRLPGWLRFTQSAAGAFATELLALLCFLAFAYFSYRQIQVIEGVSRGSVDLARWIFRGLGSLAVLLFLAVQLTPVDIWMRLTALCASG</sequence>
<protein>
    <submittedName>
        <fullName evidence="2">Uncharacterized protein</fullName>
    </submittedName>
</protein>
<dbReference type="Proteomes" id="UP000029995">
    <property type="component" value="Unassembled WGS sequence"/>
</dbReference>
<feature type="transmembrane region" description="Helical" evidence="1">
    <location>
        <begin position="46"/>
        <end position="66"/>
    </location>
</feature>